<comment type="caution">
    <text evidence="2">The sequence shown here is derived from an EMBL/GenBank/DDBJ whole genome shotgun (WGS) entry which is preliminary data.</text>
</comment>
<proteinExistence type="predicted"/>
<gene>
    <name evidence="2" type="ORF">HMF3257_17080</name>
</gene>
<dbReference type="RefSeq" id="WP_111343893.1">
    <property type="nucleotide sequence ID" value="NZ_QLII01000001.1"/>
</dbReference>
<name>A0A327NJV9_9BACT</name>
<protein>
    <submittedName>
        <fullName evidence="2">Uncharacterized protein</fullName>
    </submittedName>
</protein>
<evidence type="ECO:0000313" key="3">
    <source>
        <dbReference type="Proteomes" id="UP000249016"/>
    </source>
</evidence>
<evidence type="ECO:0000313" key="2">
    <source>
        <dbReference type="EMBL" id="RAI75452.1"/>
    </source>
</evidence>
<dbReference type="EMBL" id="QLII01000001">
    <property type="protein sequence ID" value="RAI75452.1"/>
    <property type="molecule type" value="Genomic_DNA"/>
</dbReference>
<dbReference type="AlphaFoldDB" id="A0A327NJV9"/>
<feature type="region of interest" description="Disordered" evidence="1">
    <location>
        <begin position="1"/>
        <end position="38"/>
    </location>
</feature>
<keyword evidence="3" id="KW-1185">Reference proteome</keyword>
<sequence>MVSYSNFFSHRDLSNSTSIRRTGSTENQNVKSGTLEDNNLTDFTAKSDIEFKASEHHFFGAGFR</sequence>
<reference evidence="2 3" key="1">
    <citation type="submission" date="2018-06" db="EMBL/GenBank/DDBJ databases">
        <title>Spirosoma sp. HMF3257 Genome sequencing and assembly.</title>
        <authorList>
            <person name="Kang H."/>
            <person name="Cha I."/>
            <person name="Kim H."/>
            <person name="Kang J."/>
            <person name="Joh K."/>
        </authorList>
    </citation>
    <scope>NUCLEOTIDE SEQUENCE [LARGE SCALE GENOMIC DNA]</scope>
    <source>
        <strain evidence="2 3">HMF3257</strain>
    </source>
</reference>
<organism evidence="2 3">
    <name type="scientific">Spirosoma telluris</name>
    <dbReference type="NCBI Taxonomy" id="2183553"/>
    <lineage>
        <taxon>Bacteria</taxon>
        <taxon>Pseudomonadati</taxon>
        <taxon>Bacteroidota</taxon>
        <taxon>Cytophagia</taxon>
        <taxon>Cytophagales</taxon>
        <taxon>Cytophagaceae</taxon>
        <taxon>Spirosoma</taxon>
    </lineage>
</organism>
<accession>A0A327NJV9</accession>
<dbReference type="Proteomes" id="UP000249016">
    <property type="component" value="Unassembled WGS sequence"/>
</dbReference>
<evidence type="ECO:0000256" key="1">
    <source>
        <dbReference type="SAM" id="MobiDB-lite"/>
    </source>
</evidence>